<comment type="caution">
    <text evidence="8">The sequence shown here is derived from an EMBL/GenBank/DDBJ whole genome shotgun (WGS) entry which is preliminary data.</text>
</comment>
<protein>
    <submittedName>
        <fullName evidence="8">Membrane protein</fullName>
    </submittedName>
</protein>
<evidence type="ECO:0000256" key="5">
    <source>
        <dbReference type="ARBA" id="ARBA00023136"/>
    </source>
</evidence>
<evidence type="ECO:0000256" key="3">
    <source>
        <dbReference type="ARBA" id="ARBA00022692"/>
    </source>
</evidence>
<dbReference type="GO" id="GO:0005886">
    <property type="term" value="C:plasma membrane"/>
    <property type="evidence" value="ECO:0007669"/>
    <property type="project" value="UniProtKB-SubCell"/>
</dbReference>
<evidence type="ECO:0000313" key="9">
    <source>
        <dbReference type="Proteomes" id="UP000029072"/>
    </source>
</evidence>
<feature type="transmembrane region" description="Helical" evidence="6">
    <location>
        <begin position="230"/>
        <end position="250"/>
    </location>
</feature>
<dbReference type="STRING" id="1437609.BCAL_1496"/>
<evidence type="ECO:0000256" key="4">
    <source>
        <dbReference type="ARBA" id="ARBA00022989"/>
    </source>
</evidence>
<reference evidence="8 9" key="1">
    <citation type="submission" date="2014-03" db="EMBL/GenBank/DDBJ databases">
        <title>Genomics of Bifidobacteria.</title>
        <authorList>
            <person name="Ventura M."/>
            <person name="Milani C."/>
            <person name="Lugli G.A."/>
        </authorList>
    </citation>
    <scope>NUCLEOTIDE SEQUENCE [LARGE SCALE GENOMIC DNA]</scope>
    <source>
        <strain evidence="8 9">DSM 23973</strain>
    </source>
</reference>
<dbReference type="eggNOG" id="COG0670">
    <property type="taxonomic scope" value="Bacteria"/>
</dbReference>
<proteinExistence type="inferred from homology"/>
<dbReference type="PANTHER" id="PTHR23291:SF115">
    <property type="entry name" value="MODULATOR OF FTSH PROTEASE YCCA"/>
    <property type="match status" value="1"/>
</dbReference>
<dbReference type="CDD" id="cd10432">
    <property type="entry name" value="BI-1-like_bacterial"/>
    <property type="match status" value="1"/>
</dbReference>
<dbReference type="PANTHER" id="PTHR23291">
    <property type="entry name" value="BAX INHIBITOR-RELATED"/>
    <property type="match status" value="1"/>
</dbReference>
<sequence length="298" mass="32423">MTFGQQPQPNPNYEPQGGNNLNTGYGAGQQYQQQYQYANANQQPQYQQPYAQPQYAYAGQGGAGAAIDAQVAYSYEEARRVSVTKAYGEMTIGLIVTAVVAVLGQASGLYYAFLMSTGMLGLIGLCVVQVALAVILGARIMKMSVGAARAMFYVYAALMGFTLSSIFMVYDLGSIGIALGITAAFFFALTMFSLTTKFDMLKFGPILMVGLIVLIISQFVLMLIPGVSGMTQIMCAFGLILFAGMTMYDAQSTRALFAQYEAQGPEMIRKISILCALNLYLDFVNMFLYILQLFGNRD</sequence>
<name>A0A087A219_9BIFI</name>
<organism evidence="8 9">
    <name type="scientific">Bifidobacterium callitrichos DSM 23973</name>
    <dbReference type="NCBI Taxonomy" id="1437609"/>
    <lineage>
        <taxon>Bacteria</taxon>
        <taxon>Bacillati</taxon>
        <taxon>Actinomycetota</taxon>
        <taxon>Actinomycetes</taxon>
        <taxon>Bifidobacteriales</taxon>
        <taxon>Bifidobacteriaceae</taxon>
        <taxon>Bifidobacterium</taxon>
    </lineage>
</organism>
<dbReference type="OrthoDB" id="9793828at2"/>
<evidence type="ECO:0000256" key="7">
    <source>
        <dbReference type="SAM" id="MobiDB-lite"/>
    </source>
</evidence>
<feature type="compositionally biased region" description="Low complexity" evidence="7">
    <location>
        <begin position="1"/>
        <end position="20"/>
    </location>
</feature>
<dbReference type="AlphaFoldDB" id="A0A087A219"/>
<accession>A0A087A219</accession>
<evidence type="ECO:0000313" key="8">
    <source>
        <dbReference type="EMBL" id="KFI52819.1"/>
    </source>
</evidence>
<comment type="subcellular location">
    <subcellularLocation>
        <location evidence="1">Cell membrane</location>
        <topology evidence="1">Multi-pass membrane protein</topology>
    </subcellularLocation>
</comment>
<dbReference type="InterPro" id="IPR006214">
    <property type="entry name" value="Bax_inhibitor_1-related"/>
</dbReference>
<dbReference type="EMBL" id="JGYS01000015">
    <property type="protein sequence ID" value="KFI52819.1"/>
    <property type="molecule type" value="Genomic_DNA"/>
</dbReference>
<comment type="similarity">
    <text evidence="6">Belongs to the BI1 family.</text>
</comment>
<evidence type="ECO:0000256" key="1">
    <source>
        <dbReference type="ARBA" id="ARBA00004651"/>
    </source>
</evidence>
<feature type="transmembrane region" description="Helical" evidence="6">
    <location>
        <begin position="271"/>
        <end position="291"/>
    </location>
</feature>
<evidence type="ECO:0000256" key="2">
    <source>
        <dbReference type="ARBA" id="ARBA00022475"/>
    </source>
</evidence>
<dbReference type="RefSeq" id="WP_043163812.1">
    <property type="nucleotide sequence ID" value="NZ_JDUV01000001.1"/>
</dbReference>
<keyword evidence="2" id="KW-1003">Cell membrane</keyword>
<evidence type="ECO:0000256" key="6">
    <source>
        <dbReference type="RuleBase" id="RU004379"/>
    </source>
</evidence>
<keyword evidence="4 6" id="KW-1133">Transmembrane helix</keyword>
<gene>
    <name evidence="8" type="ORF">BCAL_1496</name>
</gene>
<keyword evidence="5 6" id="KW-0472">Membrane</keyword>
<feature type="transmembrane region" description="Helical" evidence="6">
    <location>
        <begin position="90"/>
        <end position="113"/>
    </location>
</feature>
<feature type="region of interest" description="Disordered" evidence="7">
    <location>
        <begin position="1"/>
        <end position="24"/>
    </location>
</feature>
<feature type="transmembrane region" description="Helical" evidence="6">
    <location>
        <begin position="119"/>
        <end position="138"/>
    </location>
</feature>
<feature type="transmembrane region" description="Helical" evidence="6">
    <location>
        <begin position="150"/>
        <end position="169"/>
    </location>
</feature>
<feature type="transmembrane region" description="Helical" evidence="6">
    <location>
        <begin position="206"/>
        <end position="224"/>
    </location>
</feature>
<dbReference type="Pfam" id="PF01027">
    <property type="entry name" value="Bax1-I"/>
    <property type="match status" value="1"/>
</dbReference>
<dbReference type="Proteomes" id="UP000029072">
    <property type="component" value="Unassembled WGS sequence"/>
</dbReference>
<feature type="transmembrane region" description="Helical" evidence="6">
    <location>
        <begin position="175"/>
        <end position="194"/>
    </location>
</feature>
<keyword evidence="3 6" id="KW-0812">Transmembrane</keyword>